<dbReference type="GO" id="GO:0005886">
    <property type="term" value="C:plasma membrane"/>
    <property type="evidence" value="ECO:0007669"/>
    <property type="project" value="UniProtKB-SubCell"/>
</dbReference>
<protein>
    <recommendedName>
        <fullName evidence="11">Cobalamin biosynthesis protein CobD</fullName>
    </recommendedName>
</protein>
<evidence type="ECO:0000256" key="9">
    <source>
        <dbReference type="SAM" id="Phobius"/>
    </source>
</evidence>
<dbReference type="UniPathway" id="UPA00148"/>
<evidence type="ECO:0000256" key="2">
    <source>
        <dbReference type="ARBA" id="ARBA00004953"/>
    </source>
</evidence>
<evidence type="ECO:0000313" key="10">
    <source>
        <dbReference type="EMBL" id="SVC75255.1"/>
    </source>
</evidence>
<evidence type="ECO:0000256" key="1">
    <source>
        <dbReference type="ARBA" id="ARBA00004651"/>
    </source>
</evidence>
<dbReference type="GO" id="GO:0009236">
    <property type="term" value="P:cobalamin biosynthetic process"/>
    <property type="evidence" value="ECO:0007669"/>
    <property type="project" value="UniProtKB-UniPathway"/>
</dbReference>
<dbReference type="GO" id="GO:0048472">
    <property type="term" value="F:threonine-phosphate decarboxylase activity"/>
    <property type="evidence" value="ECO:0007669"/>
    <property type="project" value="InterPro"/>
</dbReference>
<gene>
    <name evidence="10" type="ORF">METZ01_LOCUS328109</name>
</gene>
<comment type="similarity">
    <text evidence="3">Belongs to the CobD/CbiB family.</text>
</comment>
<dbReference type="AlphaFoldDB" id="A0A382PRG9"/>
<evidence type="ECO:0000256" key="3">
    <source>
        <dbReference type="ARBA" id="ARBA00006263"/>
    </source>
</evidence>
<dbReference type="InterPro" id="IPR004485">
    <property type="entry name" value="Cobalamin_biosynth_CobD/CbiB"/>
</dbReference>
<evidence type="ECO:0000256" key="8">
    <source>
        <dbReference type="ARBA" id="ARBA00023136"/>
    </source>
</evidence>
<keyword evidence="5" id="KW-0169">Cobalamin biosynthesis</keyword>
<proteinExistence type="inferred from homology"/>
<dbReference type="PANTHER" id="PTHR34308:SF1">
    <property type="entry name" value="COBALAMIN BIOSYNTHESIS PROTEIN CBIB"/>
    <property type="match status" value="1"/>
</dbReference>
<dbReference type="Pfam" id="PF03186">
    <property type="entry name" value="CobD_Cbib"/>
    <property type="match status" value="1"/>
</dbReference>
<sequence length="127" mass="13543">RYLYFGQFAARLGDVANWPGARIAGLLLCLGALVTPNTSAGRALHVMRRDHGLHTSPNAGWPEGAMAGALDIALARPRVYGDVPVEGDWIGEGGKRQATRLDIRRGCTVYRGTCALITFALVAAVLI</sequence>
<evidence type="ECO:0000256" key="5">
    <source>
        <dbReference type="ARBA" id="ARBA00022573"/>
    </source>
</evidence>
<feature type="transmembrane region" description="Helical" evidence="9">
    <location>
        <begin position="108"/>
        <end position="126"/>
    </location>
</feature>
<evidence type="ECO:0000256" key="6">
    <source>
        <dbReference type="ARBA" id="ARBA00022692"/>
    </source>
</evidence>
<keyword evidence="8 9" id="KW-0472">Membrane</keyword>
<name>A0A382PRG9_9ZZZZ</name>
<dbReference type="PANTHER" id="PTHR34308">
    <property type="entry name" value="COBALAMIN BIOSYNTHESIS PROTEIN CBIB"/>
    <property type="match status" value="1"/>
</dbReference>
<evidence type="ECO:0008006" key="11">
    <source>
        <dbReference type="Google" id="ProtNLM"/>
    </source>
</evidence>
<evidence type="ECO:0000256" key="4">
    <source>
        <dbReference type="ARBA" id="ARBA00022475"/>
    </source>
</evidence>
<organism evidence="10">
    <name type="scientific">marine metagenome</name>
    <dbReference type="NCBI Taxonomy" id="408172"/>
    <lineage>
        <taxon>unclassified sequences</taxon>
        <taxon>metagenomes</taxon>
        <taxon>ecological metagenomes</taxon>
    </lineage>
</organism>
<comment type="subcellular location">
    <subcellularLocation>
        <location evidence="1">Cell membrane</location>
        <topology evidence="1">Multi-pass membrane protein</topology>
    </subcellularLocation>
</comment>
<keyword evidence="4" id="KW-1003">Cell membrane</keyword>
<reference evidence="10" key="1">
    <citation type="submission" date="2018-05" db="EMBL/GenBank/DDBJ databases">
        <authorList>
            <person name="Lanie J.A."/>
            <person name="Ng W.-L."/>
            <person name="Kazmierczak K.M."/>
            <person name="Andrzejewski T.M."/>
            <person name="Davidsen T.M."/>
            <person name="Wayne K.J."/>
            <person name="Tettelin H."/>
            <person name="Glass J.I."/>
            <person name="Rusch D."/>
            <person name="Podicherti R."/>
            <person name="Tsui H.-C.T."/>
            <person name="Winkler M.E."/>
        </authorList>
    </citation>
    <scope>NUCLEOTIDE SEQUENCE</scope>
</reference>
<dbReference type="EMBL" id="UINC01108850">
    <property type="protein sequence ID" value="SVC75255.1"/>
    <property type="molecule type" value="Genomic_DNA"/>
</dbReference>
<keyword evidence="7 9" id="KW-1133">Transmembrane helix</keyword>
<evidence type="ECO:0000256" key="7">
    <source>
        <dbReference type="ARBA" id="ARBA00022989"/>
    </source>
</evidence>
<accession>A0A382PRG9</accession>
<keyword evidence="6 9" id="KW-0812">Transmembrane</keyword>
<comment type="pathway">
    <text evidence="2">Cofactor biosynthesis; adenosylcobalamin biosynthesis.</text>
</comment>
<feature type="non-terminal residue" evidence="10">
    <location>
        <position position="1"/>
    </location>
</feature>